<organism evidence="2 3">
    <name type="scientific">Thermoanaerobacterium thermosaccharolyticum</name>
    <name type="common">Clostridium thermosaccharolyticum</name>
    <dbReference type="NCBI Taxonomy" id="1517"/>
    <lineage>
        <taxon>Bacteria</taxon>
        <taxon>Bacillati</taxon>
        <taxon>Bacillota</taxon>
        <taxon>Clostridia</taxon>
        <taxon>Thermoanaerobacterales</taxon>
        <taxon>Thermoanaerobacteraceae</taxon>
        <taxon>Thermoanaerobacterium</taxon>
    </lineage>
</organism>
<keyword evidence="1" id="KW-1133">Transmembrane helix</keyword>
<dbReference type="AlphaFoldDB" id="A0A231VHG3"/>
<comment type="caution">
    <text evidence="2">The sequence shown here is derived from an EMBL/GenBank/DDBJ whole genome shotgun (WGS) entry which is preliminary data.</text>
</comment>
<dbReference type="EMBL" id="NKHD01000020">
    <property type="protein sequence ID" value="OXT07643.1"/>
    <property type="molecule type" value="Genomic_DNA"/>
</dbReference>
<keyword evidence="1" id="KW-0812">Transmembrane</keyword>
<accession>A0A231VHG3</accession>
<name>A0A231VHG3_THETR</name>
<dbReference type="NCBIfam" id="TIGR02830">
    <property type="entry name" value="spore_III_AG"/>
    <property type="match status" value="1"/>
</dbReference>
<proteinExistence type="predicted"/>
<dbReference type="InterPro" id="IPR014195">
    <property type="entry name" value="Spore_III_AG"/>
</dbReference>
<evidence type="ECO:0000256" key="1">
    <source>
        <dbReference type="SAM" id="Phobius"/>
    </source>
</evidence>
<evidence type="ECO:0000313" key="2">
    <source>
        <dbReference type="EMBL" id="OXT07643.1"/>
    </source>
</evidence>
<gene>
    <name evidence="2" type="primary">spoIIIAG</name>
    <name evidence="2" type="ORF">CE561_07385</name>
</gene>
<dbReference type="RefSeq" id="WP_094045171.1">
    <property type="nucleotide sequence ID" value="NZ_CP116969.1"/>
</dbReference>
<protein>
    <submittedName>
        <fullName evidence="2">Stage III sporulation protein AG</fullName>
    </submittedName>
</protein>
<evidence type="ECO:0000313" key="3">
    <source>
        <dbReference type="Proteomes" id="UP000215301"/>
    </source>
</evidence>
<dbReference type="Proteomes" id="UP000215301">
    <property type="component" value="Unassembled WGS sequence"/>
</dbReference>
<sequence length="191" mass="20763">MDLNKLKQKILKADNKTIQDLTVIFIIGLIILIGASIFLKPKPTNKDSDKQMVVKQVTNDDYASQLELELKNILSKIHGAGNVDVLVTLDSDEEVVAATDTVQSETTTNEKDSNGGTRTTIQSETNNKIVTSQTTSGENQPMILKKVMPEIRGVVVVADGAKDSNVQYELMTSVETALGIPAYKVKVVSSK</sequence>
<keyword evidence="1" id="KW-0472">Membrane</keyword>
<feature type="transmembrane region" description="Helical" evidence="1">
    <location>
        <begin position="21"/>
        <end position="39"/>
    </location>
</feature>
<reference evidence="2 3" key="1">
    <citation type="submission" date="2017-06" db="EMBL/GenBank/DDBJ databases">
        <title>Isolation and characterization of a thermophilic and butanogenic Thermoanaerobacterium thermosaccharolyticum M5 capable of efficient degradation of hemicellulose.</title>
        <authorList>
            <person name="Xin F."/>
            <person name="Jiang Y."/>
        </authorList>
    </citation>
    <scope>NUCLEOTIDE SEQUENCE [LARGE SCALE GENOMIC DNA]</scope>
    <source>
        <strain evidence="2 3">M5</strain>
    </source>
</reference>